<dbReference type="GO" id="GO:0004674">
    <property type="term" value="F:protein serine/threonine kinase activity"/>
    <property type="evidence" value="ECO:0007669"/>
    <property type="project" value="UniProtKB-KW"/>
</dbReference>
<keyword evidence="8" id="KW-1185">Reference proteome</keyword>
<dbReference type="EMBL" id="DAKRPA010000140">
    <property type="protein sequence ID" value="DAZ97304.1"/>
    <property type="molecule type" value="Genomic_DNA"/>
</dbReference>
<dbReference type="InterPro" id="IPR000719">
    <property type="entry name" value="Prot_kinase_dom"/>
</dbReference>
<accession>A0AAV2YXM4</accession>
<protein>
    <recommendedName>
        <fullName evidence="6">Protein kinase domain-containing protein</fullName>
    </recommendedName>
</protein>
<keyword evidence="5" id="KW-0067">ATP-binding</keyword>
<proteinExistence type="predicted"/>
<dbReference type="SUPFAM" id="SSF56112">
    <property type="entry name" value="Protein kinase-like (PK-like)"/>
    <property type="match status" value="1"/>
</dbReference>
<dbReference type="PANTHER" id="PTHR24345:SF91">
    <property type="entry name" value="SERINE_THREONINE-PROTEIN KINASE PLK4"/>
    <property type="match status" value="1"/>
</dbReference>
<gene>
    <name evidence="7" type="ORF">N0F65_009837</name>
</gene>
<dbReference type="PANTHER" id="PTHR24345">
    <property type="entry name" value="SERINE/THREONINE-PROTEIN KINASE PLK"/>
    <property type="match status" value="1"/>
</dbReference>
<evidence type="ECO:0000256" key="1">
    <source>
        <dbReference type="ARBA" id="ARBA00022527"/>
    </source>
</evidence>
<organism evidence="7 8">
    <name type="scientific">Lagenidium giganteum</name>
    <dbReference type="NCBI Taxonomy" id="4803"/>
    <lineage>
        <taxon>Eukaryota</taxon>
        <taxon>Sar</taxon>
        <taxon>Stramenopiles</taxon>
        <taxon>Oomycota</taxon>
        <taxon>Peronosporomycetes</taxon>
        <taxon>Pythiales</taxon>
        <taxon>Pythiaceae</taxon>
    </lineage>
</organism>
<evidence type="ECO:0000256" key="2">
    <source>
        <dbReference type="ARBA" id="ARBA00022679"/>
    </source>
</evidence>
<dbReference type="Pfam" id="PF00069">
    <property type="entry name" value="Pkinase"/>
    <property type="match status" value="1"/>
</dbReference>
<dbReference type="PROSITE" id="PS50011">
    <property type="entry name" value="PROTEIN_KINASE_DOM"/>
    <property type="match status" value="1"/>
</dbReference>
<reference evidence="7" key="1">
    <citation type="submission" date="2022-11" db="EMBL/GenBank/DDBJ databases">
        <authorList>
            <person name="Morgan W.R."/>
            <person name="Tartar A."/>
        </authorList>
    </citation>
    <scope>NUCLEOTIDE SEQUENCE</scope>
    <source>
        <strain evidence="7">ARSEF 373</strain>
    </source>
</reference>
<evidence type="ECO:0000313" key="7">
    <source>
        <dbReference type="EMBL" id="DAZ97304.1"/>
    </source>
</evidence>
<dbReference type="AlphaFoldDB" id="A0AAV2YXM4"/>
<dbReference type="GO" id="GO:0005524">
    <property type="term" value="F:ATP binding"/>
    <property type="evidence" value="ECO:0007669"/>
    <property type="project" value="UniProtKB-KW"/>
</dbReference>
<evidence type="ECO:0000256" key="4">
    <source>
        <dbReference type="ARBA" id="ARBA00022777"/>
    </source>
</evidence>
<keyword evidence="2" id="KW-0808">Transferase</keyword>
<sequence length="286" mass="32005">MAIKAWITEQGFEWLGVVFDAPRSSVHFAYRPLECDHITIKSCPVAIVENQQQREDAVARRLAAAGGHPNVVRFHGAYESGALLHQLLEYCHAGDLFTILMQSPNQRFSQQRAWTYFVQIARAIKFLHDCDIAHRDVSLENVLLSDDGQCKLCDFGLSSTTTQRSNERVGKLIYMAPEVLAGDSYDPVKADVWSLGVVLFIMLTGAAPVSEASAVCPAFRILCTHGCRILESWRMLDVCSTSMQLLLSRLLQPDPALRLDSMDAILQKVRWMSRCRREPSVSSFSG</sequence>
<evidence type="ECO:0000259" key="6">
    <source>
        <dbReference type="PROSITE" id="PS50011"/>
    </source>
</evidence>
<keyword evidence="1" id="KW-0723">Serine/threonine-protein kinase</keyword>
<dbReference type="InterPro" id="IPR011009">
    <property type="entry name" value="Kinase-like_dom_sf"/>
</dbReference>
<evidence type="ECO:0000256" key="5">
    <source>
        <dbReference type="ARBA" id="ARBA00022840"/>
    </source>
</evidence>
<dbReference type="Proteomes" id="UP001146120">
    <property type="component" value="Unassembled WGS sequence"/>
</dbReference>
<keyword evidence="4" id="KW-0418">Kinase</keyword>
<evidence type="ECO:0000256" key="3">
    <source>
        <dbReference type="ARBA" id="ARBA00022741"/>
    </source>
</evidence>
<dbReference type="GO" id="GO:0005634">
    <property type="term" value="C:nucleus"/>
    <property type="evidence" value="ECO:0007669"/>
    <property type="project" value="TreeGrafter"/>
</dbReference>
<comment type="caution">
    <text evidence="7">The sequence shown here is derived from an EMBL/GenBank/DDBJ whole genome shotgun (WGS) entry which is preliminary data.</text>
</comment>
<dbReference type="Gene3D" id="1.10.510.10">
    <property type="entry name" value="Transferase(Phosphotransferase) domain 1"/>
    <property type="match status" value="1"/>
</dbReference>
<name>A0AAV2YXM4_9STRA</name>
<reference evidence="7" key="2">
    <citation type="journal article" date="2023" name="Microbiol Resour">
        <title>Decontamination and Annotation of the Draft Genome Sequence of the Oomycete Lagenidium giganteum ARSEF 373.</title>
        <authorList>
            <person name="Morgan W.R."/>
            <person name="Tartar A."/>
        </authorList>
    </citation>
    <scope>NUCLEOTIDE SEQUENCE</scope>
    <source>
        <strain evidence="7">ARSEF 373</strain>
    </source>
</reference>
<feature type="domain" description="Protein kinase" evidence="6">
    <location>
        <begin position="4"/>
        <end position="272"/>
    </location>
</feature>
<evidence type="ECO:0000313" key="8">
    <source>
        <dbReference type="Proteomes" id="UP001146120"/>
    </source>
</evidence>
<keyword evidence="3" id="KW-0547">Nucleotide-binding</keyword>